<protein>
    <submittedName>
        <fullName evidence="1">Uncharacterized protein</fullName>
    </submittedName>
</protein>
<name>A0A415NYZ2_9FIRM</name>
<feature type="non-terminal residue" evidence="1">
    <location>
        <position position="1"/>
    </location>
</feature>
<sequence length="121" mass="13696">SEINLVVFENECRKLAAHELNDLNIDLSSNEKSTLSSKTIKFNYNSNSMTLTYKHIGSKFDTSYKPSVKVSKLSTINYFVMSKYTGQFKNSNTTYSVTATGKIYSSFGVQNNKKFTVNFNL</sequence>
<dbReference type="Proteomes" id="UP000284868">
    <property type="component" value="Unassembled WGS sequence"/>
</dbReference>
<accession>A0A415NYZ2</accession>
<organism evidence="1 2">
    <name type="scientific">Amedibacillus dolichus</name>
    <dbReference type="NCBI Taxonomy" id="31971"/>
    <lineage>
        <taxon>Bacteria</taxon>
        <taxon>Bacillati</taxon>
        <taxon>Bacillota</taxon>
        <taxon>Erysipelotrichia</taxon>
        <taxon>Erysipelotrichales</taxon>
        <taxon>Erysipelotrichaceae</taxon>
        <taxon>Amedibacillus</taxon>
    </lineage>
</organism>
<dbReference type="AlphaFoldDB" id="A0A415NYZ2"/>
<gene>
    <name evidence="1" type="ORF">DWZ83_10270</name>
</gene>
<proteinExistence type="predicted"/>
<dbReference type="EMBL" id="QRPK01000100">
    <property type="protein sequence ID" value="RHM05732.1"/>
    <property type="molecule type" value="Genomic_DNA"/>
</dbReference>
<reference evidence="1 2" key="1">
    <citation type="submission" date="2018-08" db="EMBL/GenBank/DDBJ databases">
        <title>A genome reference for cultivated species of the human gut microbiota.</title>
        <authorList>
            <person name="Zou Y."/>
            <person name="Xue W."/>
            <person name="Luo G."/>
        </authorList>
    </citation>
    <scope>NUCLEOTIDE SEQUENCE [LARGE SCALE GENOMIC DNA]</scope>
    <source>
        <strain evidence="1 2">AF35-6BH</strain>
    </source>
</reference>
<evidence type="ECO:0000313" key="2">
    <source>
        <dbReference type="Proteomes" id="UP000284868"/>
    </source>
</evidence>
<evidence type="ECO:0000313" key="1">
    <source>
        <dbReference type="EMBL" id="RHM05732.1"/>
    </source>
</evidence>
<comment type="caution">
    <text evidence="1">The sequence shown here is derived from an EMBL/GenBank/DDBJ whole genome shotgun (WGS) entry which is preliminary data.</text>
</comment>
<keyword evidence="2" id="KW-1185">Reference proteome</keyword>